<dbReference type="InterPro" id="IPR003367">
    <property type="entry name" value="Thrombospondin_3-like_rpt"/>
</dbReference>
<keyword evidence="6" id="KW-0406">Ion transport</keyword>
<dbReference type="EMBL" id="CP100595">
    <property type="protein sequence ID" value="UTJ07127.1"/>
    <property type="molecule type" value="Genomic_DNA"/>
</dbReference>
<evidence type="ECO:0000256" key="4">
    <source>
        <dbReference type="ARBA" id="ARBA00022692"/>
    </source>
</evidence>
<dbReference type="Pfam" id="PF13505">
    <property type="entry name" value="OMP_b-brl"/>
    <property type="match status" value="1"/>
</dbReference>
<dbReference type="InterPro" id="IPR050330">
    <property type="entry name" value="Bact_OuterMem_StrucFunc"/>
</dbReference>
<evidence type="ECO:0000313" key="14">
    <source>
        <dbReference type="Proteomes" id="UP001060012"/>
    </source>
</evidence>
<dbReference type="InterPro" id="IPR027385">
    <property type="entry name" value="Beta-barrel_OMP"/>
</dbReference>
<evidence type="ECO:0000256" key="3">
    <source>
        <dbReference type="ARBA" id="ARBA00022452"/>
    </source>
</evidence>
<reference evidence="13" key="1">
    <citation type="submission" date="2022-07" db="EMBL/GenBank/DDBJ databases">
        <title>Arcobacter roscoffensis sp. nov., a marine bacterium isolated from coastal seawater collected from Roscoff, France.</title>
        <authorList>
            <person name="Pascual J."/>
            <person name="Lepeaux C."/>
            <person name="Methner A."/>
            <person name="Overmann J."/>
        </authorList>
    </citation>
    <scope>NUCLEOTIDE SEQUENCE</scope>
    <source>
        <strain evidence="13">ARW1-2F2</strain>
    </source>
</reference>
<dbReference type="Proteomes" id="UP001060012">
    <property type="component" value="Chromosome"/>
</dbReference>
<evidence type="ECO:0000256" key="7">
    <source>
        <dbReference type="ARBA" id="ARBA00023114"/>
    </source>
</evidence>
<organism evidence="13 14">
    <name type="scientific">Arcobacter roscoffensis</name>
    <dbReference type="NCBI Taxonomy" id="2961520"/>
    <lineage>
        <taxon>Bacteria</taxon>
        <taxon>Pseudomonadati</taxon>
        <taxon>Campylobacterota</taxon>
        <taxon>Epsilonproteobacteria</taxon>
        <taxon>Campylobacterales</taxon>
        <taxon>Arcobacteraceae</taxon>
        <taxon>Arcobacter</taxon>
    </lineage>
</organism>
<dbReference type="SUPFAM" id="SSF103647">
    <property type="entry name" value="TSP type-3 repeat"/>
    <property type="match status" value="1"/>
</dbReference>
<keyword evidence="2" id="KW-0813">Transport</keyword>
<evidence type="ECO:0000256" key="1">
    <source>
        <dbReference type="ARBA" id="ARBA00004571"/>
    </source>
</evidence>
<dbReference type="InterPro" id="IPR011250">
    <property type="entry name" value="OMP/PagP_B-barrel"/>
</dbReference>
<dbReference type="Pfam" id="PF00691">
    <property type="entry name" value="OmpA"/>
    <property type="match status" value="1"/>
</dbReference>
<keyword evidence="4" id="KW-0812">Transmembrane</keyword>
<feature type="signal peptide" evidence="11">
    <location>
        <begin position="1"/>
        <end position="20"/>
    </location>
</feature>
<dbReference type="PRINTS" id="PR01023">
    <property type="entry name" value="NAFLGMOTY"/>
</dbReference>
<comment type="subcellular location">
    <subcellularLocation>
        <location evidence="1">Cell outer membrane</location>
        <topology evidence="1">Multi-pass membrane protein</topology>
    </subcellularLocation>
</comment>
<dbReference type="InterPro" id="IPR006665">
    <property type="entry name" value="OmpA-like"/>
</dbReference>
<feature type="domain" description="OmpA-like" evidence="12">
    <location>
        <begin position="254"/>
        <end position="365"/>
    </location>
</feature>
<dbReference type="InterPro" id="IPR036737">
    <property type="entry name" value="OmpA-like_sf"/>
</dbReference>
<evidence type="ECO:0000313" key="13">
    <source>
        <dbReference type="EMBL" id="UTJ07127.1"/>
    </source>
</evidence>
<sequence>MKKIILSTIACASMMLSANAAEYKYEITPMYSTAFAEHNTDLPKSYGNAGLAIGFNQTDSIFDQVELGFLRSIEDVNYQNVANRDTGVTRVFTNLIKEYDLNSTYTLYALVGAGVEYFNDEFAGNESGLFGNYGAGVKIKFYEDMAVKVDLRHAIETDHGDNTLLYNVGLSIPFGKVAAPKPAPVVEKVIEPAPLDSDNDGVIDANDKCPNTVANAVVNAQGCELDDDKDGVVNRLDQCPSTMADAKVDTVGCMTLVDLKINFANDSAKINDQYTSKIVEFANVMKNNTKLKATIEAHTDSVGSKAYNQNLSQRRAASTIKALTELNVEASRLKAIGYGEAKPVATNKTAEGRAENRRVTAVISK</sequence>
<keyword evidence="8 10" id="KW-0472">Membrane</keyword>
<name>A0ABY5E4P3_9BACT</name>
<accession>A0ABY5E4P3</accession>
<feature type="chain" id="PRO_5047154645" evidence="11">
    <location>
        <begin position="21"/>
        <end position="365"/>
    </location>
</feature>
<gene>
    <name evidence="13" type="ORF">NJU99_03240</name>
</gene>
<keyword evidence="9" id="KW-0998">Cell outer membrane</keyword>
<dbReference type="RefSeq" id="WP_254577306.1">
    <property type="nucleotide sequence ID" value="NZ_CP100595.1"/>
</dbReference>
<evidence type="ECO:0000256" key="6">
    <source>
        <dbReference type="ARBA" id="ARBA00023065"/>
    </source>
</evidence>
<dbReference type="PANTHER" id="PTHR30329:SF21">
    <property type="entry name" value="LIPOPROTEIN YIAD-RELATED"/>
    <property type="match status" value="1"/>
</dbReference>
<proteinExistence type="predicted"/>
<dbReference type="SUPFAM" id="SSF56925">
    <property type="entry name" value="OMPA-like"/>
    <property type="match status" value="1"/>
</dbReference>
<dbReference type="Pfam" id="PF02412">
    <property type="entry name" value="TSP_3"/>
    <property type="match status" value="2"/>
</dbReference>
<dbReference type="Gene3D" id="2.40.160.20">
    <property type="match status" value="1"/>
</dbReference>
<evidence type="ECO:0000259" key="12">
    <source>
        <dbReference type="PROSITE" id="PS51123"/>
    </source>
</evidence>
<dbReference type="InterPro" id="IPR006664">
    <property type="entry name" value="OMP_bac"/>
</dbReference>
<dbReference type="PANTHER" id="PTHR30329">
    <property type="entry name" value="STATOR ELEMENT OF FLAGELLAR MOTOR COMPLEX"/>
    <property type="match status" value="1"/>
</dbReference>
<evidence type="ECO:0000256" key="2">
    <source>
        <dbReference type="ARBA" id="ARBA00022448"/>
    </source>
</evidence>
<dbReference type="Gene3D" id="3.30.1330.60">
    <property type="entry name" value="OmpA-like domain"/>
    <property type="match status" value="1"/>
</dbReference>
<keyword evidence="7" id="KW-0626">Porin</keyword>
<evidence type="ECO:0000256" key="9">
    <source>
        <dbReference type="ARBA" id="ARBA00023237"/>
    </source>
</evidence>
<evidence type="ECO:0000256" key="8">
    <source>
        <dbReference type="ARBA" id="ARBA00023136"/>
    </source>
</evidence>
<dbReference type="PRINTS" id="PR01021">
    <property type="entry name" value="OMPADOMAIN"/>
</dbReference>
<evidence type="ECO:0000256" key="10">
    <source>
        <dbReference type="PROSITE-ProRule" id="PRU00473"/>
    </source>
</evidence>
<keyword evidence="14" id="KW-1185">Reference proteome</keyword>
<keyword evidence="5 11" id="KW-0732">Signal</keyword>
<evidence type="ECO:0000256" key="11">
    <source>
        <dbReference type="SAM" id="SignalP"/>
    </source>
</evidence>
<protein>
    <submittedName>
        <fullName evidence="13">OmpA family protein</fullName>
    </submittedName>
</protein>
<dbReference type="PROSITE" id="PS51123">
    <property type="entry name" value="OMPA_2"/>
    <property type="match status" value="1"/>
</dbReference>
<dbReference type="CDD" id="cd07185">
    <property type="entry name" value="OmpA_C-like"/>
    <property type="match status" value="1"/>
</dbReference>
<evidence type="ECO:0000256" key="5">
    <source>
        <dbReference type="ARBA" id="ARBA00022729"/>
    </source>
</evidence>
<dbReference type="SUPFAM" id="SSF103088">
    <property type="entry name" value="OmpA-like"/>
    <property type="match status" value="1"/>
</dbReference>
<dbReference type="InterPro" id="IPR028974">
    <property type="entry name" value="TSP_type-3_rpt"/>
</dbReference>
<keyword evidence="3" id="KW-1134">Transmembrane beta strand</keyword>